<comment type="caution">
    <text evidence="3">The sequence shown here is derived from an EMBL/GenBank/DDBJ whole genome shotgun (WGS) entry which is preliminary data.</text>
</comment>
<organism evidence="3 4">
    <name type="scientific">Parthenolecanium corni</name>
    <dbReference type="NCBI Taxonomy" id="536013"/>
    <lineage>
        <taxon>Eukaryota</taxon>
        <taxon>Metazoa</taxon>
        <taxon>Ecdysozoa</taxon>
        <taxon>Arthropoda</taxon>
        <taxon>Hexapoda</taxon>
        <taxon>Insecta</taxon>
        <taxon>Pterygota</taxon>
        <taxon>Neoptera</taxon>
        <taxon>Paraneoptera</taxon>
        <taxon>Hemiptera</taxon>
        <taxon>Sternorrhyncha</taxon>
        <taxon>Coccoidea</taxon>
        <taxon>Coccidae</taxon>
        <taxon>Parthenolecanium</taxon>
    </lineage>
</organism>
<protein>
    <submittedName>
        <fullName evidence="3">Uncharacterized protein</fullName>
    </submittedName>
</protein>
<sequence>MTEGCYAPPEKIKLAAQIKFTLCVTTEDDTTNDDTTNNDTNAVPIDEAAKALEDSELPAVREQVESPNNIEDMKQKMAEYRVLAVRYAKSELDKVMTNVEELQKQIASMNRTDALKTIEEQRKKAKAVIDSIDEEASTKLEEAKKIIDKTYKSDAEILAAAEKLKKAIEECTAEYNTAEEEFKRIRHDMKGKKRTAESKHEDKLRKGRQERKDAEKSAELRWSKAKAAYTRANRRRNLSSEERKKLEKTYKEEKAIYDRSLKSAENKWQKLLDTLEIGKIIRECDEAIEKAENEKDLAEEKAKSIYKAAYDEHKKLSDEAEKKKLEAEKLAEAEYSNFQIEFRDEYNKILRILYEMKKKLR</sequence>
<reference evidence="3 4" key="1">
    <citation type="submission" date="2024-03" db="EMBL/GenBank/DDBJ databases">
        <title>Adaptation during the transition from Ophiocordyceps entomopathogen to insect associate is accompanied by gene loss and intensified selection.</title>
        <authorList>
            <person name="Ward C.M."/>
            <person name="Onetto C.A."/>
            <person name="Borneman A.R."/>
        </authorList>
    </citation>
    <scope>NUCLEOTIDE SEQUENCE [LARGE SCALE GENOMIC DNA]</scope>
    <source>
        <strain evidence="3">AWRI1</strain>
        <tissue evidence="3">Single Adult Female</tissue>
    </source>
</reference>
<evidence type="ECO:0000313" key="4">
    <source>
        <dbReference type="Proteomes" id="UP001367676"/>
    </source>
</evidence>
<evidence type="ECO:0000256" key="2">
    <source>
        <dbReference type="SAM" id="MobiDB-lite"/>
    </source>
</evidence>
<feature type="compositionally biased region" description="Basic and acidic residues" evidence="2">
    <location>
        <begin position="210"/>
        <end position="219"/>
    </location>
</feature>
<feature type="region of interest" description="Disordered" evidence="2">
    <location>
        <begin position="187"/>
        <end position="219"/>
    </location>
</feature>
<gene>
    <name evidence="3" type="ORF">V9T40_010107</name>
</gene>
<dbReference type="EMBL" id="JBBCAQ010000017">
    <property type="protein sequence ID" value="KAK7597882.1"/>
    <property type="molecule type" value="Genomic_DNA"/>
</dbReference>
<feature type="compositionally biased region" description="Basic and acidic residues" evidence="2">
    <location>
        <begin position="194"/>
        <end position="204"/>
    </location>
</feature>
<feature type="coiled-coil region" evidence="1">
    <location>
        <begin position="281"/>
        <end position="333"/>
    </location>
</feature>
<dbReference type="AlphaFoldDB" id="A0AAN9TLN3"/>
<feature type="coiled-coil region" evidence="1">
    <location>
        <begin position="85"/>
        <end position="135"/>
    </location>
</feature>
<name>A0AAN9TLN3_9HEMI</name>
<keyword evidence="4" id="KW-1185">Reference proteome</keyword>
<proteinExistence type="predicted"/>
<evidence type="ECO:0000256" key="1">
    <source>
        <dbReference type="SAM" id="Coils"/>
    </source>
</evidence>
<accession>A0AAN9TLN3</accession>
<keyword evidence="1" id="KW-0175">Coiled coil</keyword>
<dbReference type="Proteomes" id="UP001367676">
    <property type="component" value="Unassembled WGS sequence"/>
</dbReference>
<evidence type="ECO:0000313" key="3">
    <source>
        <dbReference type="EMBL" id="KAK7597882.1"/>
    </source>
</evidence>